<gene>
    <name evidence="3" type="ORF">ACFP2T_34860</name>
</gene>
<evidence type="ECO:0000313" key="4">
    <source>
        <dbReference type="Proteomes" id="UP001596203"/>
    </source>
</evidence>
<evidence type="ECO:0000256" key="1">
    <source>
        <dbReference type="SAM" id="MobiDB-lite"/>
    </source>
</evidence>
<accession>A0ABW1KKG3</accession>
<dbReference type="RefSeq" id="WP_377429427.1">
    <property type="nucleotide sequence ID" value="NZ_JBHSPR010000042.1"/>
</dbReference>
<organism evidence="3 4">
    <name type="scientific">Plantactinospora solaniradicis</name>
    <dbReference type="NCBI Taxonomy" id="1723736"/>
    <lineage>
        <taxon>Bacteria</taxon>
        <taxon>Bacillati</taxon>
        <taxon>Actinomycetota</taxon>
        <taxon>Actinomycetes</taxon>
        <taxon>Micromonosporales</taxon>
        <taxon>Micromonosporaceae</taxon>
        <taxon>Plantactinospora</taxon>
    </lineage>
</organism>
<comment type="caution">
    <text evidence="3">The sequence shown here is derived from an EMBL/GenBank/DDBJ whole genome shotgun (WGS) entry which is preliminary data.</text>
</comment>
<dbReference type="Proteomes" id="UP001596203">
    <property type="component" value="Unassembled WGS sequence"/>
</dbReference>
<dbReference type="Pfam" id="PF04235">
    <property type="entry name" value="DUF418"/>
    <property type="match status" value="1"/>
</dbReference>
<sequence>MRRSPEGDSPRSRQLGRSSRICSTTPLLAAAYIATTLRLFRTGRGARAASALAPAGRMPPSNYLGQSPMVRPGRVDTTGLDRRGTTRVVTTP</sequence>
<feature type="domain" description="DUF418" evidence="2">
    <location>
        <begin position="24"/>
        <end position="69"/>
    </location>
</feature>
<protein>
    <submittedName>
        <fullName evidence="3">DUF418 domain-containing protein</fullName>
    </submittedName>
</protein>
<evidence type="ECO:0000259" key="2">
    <source>
        <dbReference type="Pfam" id="PF04235"/>
    </source>
</evidence>
<dbReference type="EMBL" id="JBHSPR010000042">
    <property type="protein sequence ID" value="MFC6021343.1"/>
    <property type="molecule type" value="Genomic_DNA"/>
</dbReference>
<name>A0ABW1KKG3_9ACTN</name>
<dbReference type="InterPro" id="IPR007349">
    <property type="entry name" value="DUF418"/>
</dbReference>
<reference evidence="4" key="1">
    <citation type="journal article" date="2019" name="Int. J. Syst. Evol. Microbiol.">
        <title>The Global Catalogue of Microorganisms (GCM) 10K type strain sequencing project: providing services to taxonomists for standard genome sequencing and annotation.</title>
        <authorList>
            <consortium name="The Broad Institute Genomics Platform"/>
            <consortium name="The Broad Institute Genome Sequencing Center for Infectious Disease"/>
            <person name="Wu L."/>
            <person name="Ma J."/>
        </authorList>
    </citation>
    <scope>NUCLEOTIDE SEQUENCE [LARGE SCALE GENOMIC DNA]</scope>
    <source>
        <strain evidence="4">ZS-35-S2</strain>
    </source>
</reference>
<keyword evidence="4" id="KW-1185">Reference proteome</keyword>
<proteinExistence type="predicted"/>
<evidence type="ECO:0000313" key="3">
    <source>
        <dbReference type="EMBL" id="MFC6021343.1"/>
    </source>
</evidence>
<feature type="region of interest" description="Disordered" evidence="1">
    <location>
        <begin position="51"/>
        <end position="92"/>
    </location>
</feature>